<dbReference type="AlphaFoldDB" id="A0A9E4N2L6"/>
<name>A0A9E4N2L6_9GAMM</name>
<organism evidence="1 2">
    <name type="scientific">Candidatus Thiodiazotropha lotti</name>
    <dbReference type="NCBI Taxonomy" id="2792787"/>
    <lineage>
        <taxon>Bacteria</taxon>
        <taxon>Pseudomonadati</taxon>
        <taxon>Pseudomonadota</taxon>
        <taxon>Gammaproteobacteria</taxon>
        <taxon>Chromatiales</taxon>
        <taxon>Sedimenticolaceae</taxon>
        <taxon>Candidatus Thiodiazotropha</taxon>
    </lineage>
</organism>
<accession>A0A9E4N2L6</accession>
<comment type="caution">
    <text evidence="1">The sequence shown here is derived from an EMBL/GenBank/DDBJ whole genome shotgun (WGS) entry which is preliminary data.</text>
</comment>
<proteinExistence type="predicted"/>
<dbReference type="Proteomes" id="UP000886687">
    <property type="component" value="Unassembled WGS sequence"/>
</dbReference>
<evidence type="ECO:0000313" key="1">
    <source>
        <dbReference type="EMBL" id="MCG7940955.1"/>
    </source>
</evidence>
<evidence type="ECO:0000313" key="2">
    <source>
        <dbReference type="Proteomes" id="UP000886687"/>
    </source>
</evidence>
<protein>
    <submittedName>
        <fullName evidence="1">Uncharacterized protein</fullName>
    </submittedName>
</protein>
<gene>
    <name evidence="1" type="ORF">JAZ04_19150</name>
</gene>
<reference evidence="1" key="1">
    <citation type="journal article" date="2021" name="Proc. Natl. Acad. Sci. U.S.A.">
        <title>Global biogeography of chemosynthetic symbionts reveals both localized and globally distributed symbiont groups. .</title>
        <authorList>
            <person name="Osvatic J.T."/>
            <person name="Wilkins L.G.E."/>
            <person name="Leibrecht L."/>
            <person name="Leray M."/>
            <person name="Zauner S."/>
            <person name="Polzin J."/>
            <person name="Camacho Y."/>
            <person name="Gros O."/>
            <person name="van Gils J.A."/>
            <person name="Eisen J.A."/>
            <person name="Petersen J.M."/>
            <person name="Yuen B."/>
        </authorList>
    </citation>
    <scope>NUCLEOTIDE SEQUENCE</scope>
    <source>
        <strain evidence="1">MAGL173</strain>
    </source>
</reference>
<dbReference type="EMBL" id="JAEPDI010000016">
    <property type="protein sequence ID" value="MCG7940955.1"/>
    <property type="molecule type" value="Genomic_DNA"/>
</dbReference>
<sequence length="132" mass="14540">MPKQESGYYAVGISVLIKDAVICKSNRPGYASAIGLELPDYELIPQPEEVTPAKGCQMREMEYEVAVENGEHVTVEEFRILDAAFPMAYPSLHAIGKYGNQNGSGISFYFRLGAAKYPHELIWRKVEGAPGA</sequence>